<dbReference type="SUPFAM" id="SSF46938">
    <property type="entry name" value="CRAL/TRIO N-terminal domain"/>
    <property type="match status" value="1"/>
</dbReference>
<name>A0AAN7ZEN1_9COLE</name>
<dbReference type="GO" id="GO:1902936">
    <property type="term" value="F:phosphatidylinositol bisphosphate binding"/>
    <property type="evidence" value="ECO:0007669"/>
    <property type="project" value="TreeGrafter"/>
</dbReference>
<dbReference type="PROSITE" id="PS50191">
    <property type="entry name" value="CRAL_TRIO"/>
    <property type="match status" value="1"/>
</dbReference>
<dbReference type="Gene3D" id="1.20.5.1200">
    <property type="entry name" value="Alpha-tocopherol transfer"/>
    <property type="match status" value="1"/>
</dbReference>
<dbReference type="PANTHER" id="PTHR10174:SF224">
    <property type="entry name" value="RETINOL-BINDING PROTEIN PINTA"/>
    <property type="match status" value="1"/>
</dbReference>
<dbReference type="Pfam" id="PF00650">
    <property type="entry name" value="CRAL_TRIO"/>
    <property type="match status" value="1"/>
</dbReference>
<dbReference type="InterPro" id="IPR036865">
    <property type="entry name" value="CRAL-TRIO_dom_sf"/>
</dbReference>
<comment type="caution">
    <text evidence="2">The sequence shown here is derived from an EMBL/GenBank/DDBJ whole genome shotgun (WGS) entry which is preliminary data.</text>
</comment>
<dbReference type="Proteomes" id="UP001329430">
    <property type="component" value="Chromosome 8"/>
</dbReference>
<dbReference type="Gene3D" id="3.40.525.10">
    <property type="entry name" value="CRAL-TRIO lipid binding domain"/>
    <property type="match status" value="1"/>
</dbReference>
<dbReference type="PANTHER" id="PTHR10174">
    <property type="entry name" value="ALPHA-TOCOPHEROL TRANSFER PROTEIN-RELATED"/>
    <property type="match status" value="1"/>
</dbReference>
<sequence>MFVRHLTKELEEKARDELNEEPERKAECFEEIIRWASAKYQLKFRKDDLWLLNFMRFGKFNPHIIKKKLETYLNLKVTVPEMFANRDPLSPQIQEILKKSPFISFVTPDKDCVIMRWGVLEPEKVKISDVIKIGSMMLDSYLKESEACMVVGQYVIVDLDGFSFGFVKQVTPRLLKNIYYHFLHGYPCKIKGMYVINTPKFLEKVFKFSTFFMSDHLNSMTNVYGTNYSEIYSIIPKQYFPREYGGDSESVNEATLKNKLEDNREWFLENHLKRTAVEEA</sequence>
<dbReference type="InterPro" id="IPR036273">
    <property type="entry name" value="CRAL/TRIO_N_dom_sf"/>
</dbReference>
<proteinExistence type="predicted"/>
<evidence type="ECO:0000259" key="1">
    <source>
        <dbReference type="PROSITE" id="PS50191"/>
    </source>
</evidence>
<dbReference type="AlphaFoldDB" id="A0AAN7ZEN1"/>
<feature type="domain" description="CRAL-TRIO" evidence="1">
    <location>
        <begin position="155"/>
        <end position="252"/>
    </location>
</feature>
<reference evidence="2 3" key="1">
    <citation type="journal article" date="2024" name="Insects">
        <title>An Improved Chromosome-Level Genome Assembly of the Firefly Pyrocoelia pectoralis.</title>
        <authorList>
            <person name="Fu X."/>
            <person name="Meyer-Rochow V.B."/>
            <person name="Ballantyne L."/>
            <person name="Zhu X."/>
        </authorList>
    </citation>
    <scope>NUCLEOTIDE SEQUENCE [LARGE SCALE GENOMIC DNA]</scope>
    <source>
        <strain evidence="2">XCY_ONT2</strain>
    </source>
</reference>
<evidence type="ECO:0000313" key="2">
    <source>
        <dbReference type="EMBL" id="KAK5639817.1"/>
    </source>
</evidence>
<dbReference type="SUPFAM" id="SSF52087">
    <property type="entry name" value="CRAL/TRIO domain"/>
    <property type="match status" value="1"/>
</dbReference>
<dbReference type="InterPro" id="IPR001251">
    <property type="entry name" value="CRAL-TRIO_dom"/>
</dbReference>
<dbReference type="GO" id="GO:0016020">
    <property type="term" value="C:membrane"/>
    <property type="evidence" value="ECO:0007669"/>
    <property type="project" value="TreeGrafter"/>
</dbReference>
<dbReference type="CDD" id="cd00170">
    <property type="entry name" value="SEC14"/>
    <property type="match status" value="1"/>
</dbReference>
<dbReference type="Gene3D" id="1.10.8.20">
    <property type="entry name" value="N-terminal domain of phosphatidylinositol transfer protein sec14p"/>
    <property type="match status" value="1"/>
</dbReference>
<keyword evidence="3" id="KW-1185">Reference proteome</keyword>
<evidence type="ECO:0000313" key="3">
    <source>
        <dbReference type="Proteomes" id="UP001329430"/>
    </source>
</evidence>
<gene>
    <name evidence="2" type="ORF">RI129_010628</name>
</gene>
<protein>
    <recommendedName>
        <fullName evidence="1">CRAL-TRIO domain-containing protein</fullName>
    </recommendedName>
</protein>
<dbReference type="EMBL" id="JAVRBK010000008">
    <property type="protein sequence ID" value="KAK5639817.1"/>
    <property type="molecule type" value="Genomic_DNA"/>
</dbReference>
<organism evidence="2 3">
    <name type="scientific">Pyrocoelia pectoralis</name>
    <dbReference type="NCBI Taxonomy" id="417401"/>
    <lineage>
        <taxon>Eukaryota</taxon>
        <taxon>Metazoa</taxon>
        <taxon>Ecdysozoa</taxon>
        <taxon>Arthropoda</taxon>
        <taxon>Hexapoda</taxon>
        <taxon>Insecta</taxon>
        <taxon>Pterygota</taxon>
        <taxon>Neoptera</taxon>
        <taxon>Endopterygota</taxon>
        <taxon>Coleoptera</taxon>
        <taxon>Polyphaga</taxon>
        <taxon>Elateriformia</taxon>
        <taxon>Elateroidea</taxon>
        <taxon>Lampyridae</taxon>
        <taxon>Lampyrinae</taxon>
        <taxon>Pyrocoelia</taxon>
    </lineage>
</organism>
<accession>A0AAN7ZEN1</accession>